<dbReference type="Proteomes" id="UP000479190">
    <property type="component" value="Unassembled WGS sequence"/>
</dbReference>
<evidence type="ECO:0000313" key="2">
    <source>
        <dbReference type="Proteomes" id="UP000479190"/>
    </source>
</evidence>
<keyword evidence="2" id="KW-1185">Reference proteome</keyword>
<reference evidence="1 2" key="1">
    <citation type="submission" date="2020-02" db="EMBL/GenBank/DDBJ databases">
        <authorList>
            <person name="Ferguson B K."/>
        </authorList>
    </citation>
    <scope>NUCLEOTIDE SEQUENCE [LARGE SCALE GENOMIC DNA]</scope>
</reference>
<evidence type="ECO:0000313" key="1">
    <source>
        <dbReference type="EMBL" id="CAB0043643.1"/>
    </source>
</evidence>
<gene>
    <name evidence="1" type="ORF">TBRA_LOCUS15231</name>
</gene>
<protein>
    <submittedName>
        <fullName evidence="1">Uncharacterized protein</fullName>
    </submittedName>
</protein>
<proteinExistence type="predicted"/>
<organism evidence="1 2">
    <name type="scientific">Trichogramma brassicae</name>
    <dbReference type="NCBI Taxonomy" id="86971"/>
    <lineage>
        <taxon>Eukaryota</taxon>
        <taxon>Metazoa</taxon>
        <taxon>Ecdysozoa</taxon>
        <taxon>Arthropoda</taxon>
        <taxon>Hexapoda</taxon>
        <taxon>Insecta</taxon>
        <taxon>Pterygota</taxon>
        <taxon>Neoptera</taxon>
        <taxon>Endopterygota</taxon>
        <taxon>Hymenoptera</taxon>
        <taxon>Apocrita</taxon>
        <taxon>Proctotrupomorpha</taxon>
        <taxon>Chalcidoidea</taxon>
        <taxon>Trichogrammatidae</taxon>
        <taxon>Trichogramma</taxon>
    </lineage>
</organism>
<dbReference type="AlphaFoldDB" id="A0A6H5IZC5"/>
<dbReference type="EMBL" id="CADCXV010001338">
    <property type="protein sequence ID" value="CAB0043643.1"/>
    <property type="molecule type" value="Genomic_DNA"/>
</dbReference>
<accession>A0A6H5IZC5</accession>
<name>A0A6H5IZC5_9HYME</name>
<sequence>MFSAFCAVYAPAATCMWLSRARSISTKTTDKFEKNIRLGFFRHSKSLLISYLGSE</sequence>